<dbReference type="Pfam" id="PF00082">
    <property type="entry name" value="Peptidase_S8"/>
    <property type="match status" value="1"/>
</dbReference>
<name>A0A1U9K9U4_9BACL</name>
<dbReference type="PROSITE" id="PS00138">
    <property type="entry name" value="SUBTILASE_SER"/>
    <property type="match status" value="1"/>
</dbReference>
<keyword evidence="2 6" id="KW-0645">Protease</keyword>
<proteinExistence type="inferred from homology"/>
<dbReference type="AlphaFoldDB" id="A0A1U9K9U4"/>
<evidence type="ECO:0000256" key="7">
    <source>
        <dbReference type="RuleBase" id="RU003355"/>
    </source>
</evidence>
<evidence type="ECO:0000256" key="5">
    <source>
        <dbReference type="PIRSR" id="PIRSR615500-1"/>
    </source>
</evidence>
<dbReference type="PRINTS" id="PR00723">
    <property type="entry name" value="SUBTILISIN"/>
</dbReference>
<keyword evidence="4 6" id="KW-0720">Serine protease</keyword>
<dbReference type="GO" id="GO:0004252">
    <property type="term" value="F:serine-type endopeptidase activity"/>
    <property type="evidence" value="ECO:0007669"/>
    <property type="project" value="UniProtKB-UniRule"/>
</dbReference>
<gene>
    <name evidence="10" type="ORF">B0W44_14540</name>
</gene>
<evidence type="ECO:0000256" key="1">
    <source>
        <dbReference type="ARBA" id="ARBA00011073"/>
    </source>
</evidence>
<sequence length="430" mass="46524">MNPLFKGWEQKAVQVLDRTLADTLPGVKSESTLPVIIEMTPNAKEEERQEIKQLCQQRKRDEIVNELKYIPMVTATICQDTLREAAHHPGVKRIFYDQQVRAYLDVAVPTVAADEAHARWGLTGKGITVAVLDTGIEAHDDLTKPENRLAGFNDLVGNETESYDDNGHGTHVAGIIAGNGYRSDGKYVGSAPEANLVGVKVLDNRGSGQVSTIMRGIDWCIQEKEQYNIRVINLSLGGPATEPYTDDPLSRMVEQAWHNGIVVCAAAGNEGPEPGTIGTPGFHPSIVTVGATYDQNTETTEDDKESEFSSRGPTVDHLNKPDVLAPGEKIVSLLAENSPLNRRIERGDLSSPLDGYVELSGTSMATPLCAGVAALLIQHNESLSPNDVKSILVSSSTHLKGSQPGYVNVVSALKLAEVYLEYGSHDVYSS</sequence>
<evidence type="ECO:0000256" key="4">
    <source>
        <dbReference type="ARBA" id="ARBA00022825"/>
    </source>
</evidence>
<dbReference type="InterPro" id="IPR050131">
    <property type="entry name" value="Peptidase_S8_subtilisin-like"/>
</dbReference>
<dbReference type="InterPro" id="IPR023828">
    <property type="entry name" value="Peptidase_S8_Ser-AS"/>
</dbReference>
<evidence type="ECO:0000256" key="3">
    <source>
        <dbReference type="ARBA" id="ARBA00022801"/>
    </source>
</evidence>
<comment type="similarity">
    <text evidence="1 6 7">Belongs to the peptidase S8 family.</text>
</comment>
<evidence type="ECO:0000256" key="6">
    <source>
        <dbReference type="PROSITE-ProRule" id="PRU01240"/>
    </source>
</evidence>
<dbReference type="EMBL" id="CP019699">
    <property type="protein sequence ID" value="AQS56786.1"/>
    <property type="molecule type" value="Genomic_DNA"/>
</dbReference>
<feature type="active site" description="Charge relay system" evidence="5 6">
    <location>
        <position position="168"/>
    </location>
</feature>
<feature type="region of interest" description="Disordered" evidence="8">
    <location>
        <begin position="296"/>
        <end position="321"/>
    </location>
</feature>
<evidence type="ECO:0000259" key="9">
    <source>
        <dbReference type="Pfam" id="PF00082"/>
    </source>
</evidence>
<reference evidence="10 11" key="1">
    <citation type="journal article" date="2015" name="Int. J. Syst. Evol. Microbiol.">
        <title>Novibacillus thermophilus gen. nov., sp. nov., a Gram-staining-negative and moderately thermophilic member of the family Thermoactinomycetaceae.</title>
        <authorList>
            <person name="Yang G."/>
            <person name="Chen J."/>
            <person name="Zhou S."/>
        </authorList>
    </citation>
    <scope>NUCLEOTIDE SEQUENCE [LARGE SCALE GENOMIC DNA]</scope>
    <source>
        <strain evidence="10 11">SG-1</strain>
    </source>
</reference>
<dbReference type="PROSITE" id="PS00136">
    <property type="entry name" value="SUBTILASE_ASP"/>
    <property type="match status" value="1"/>
</dbReference>
<evidence type="ECO:0000313" key="10">
    <source>
        <dbReference type="EMBL" id="AQS56786.1"/>
    </source>
</evidence>
<dbReference type="Gene3D" id="3.40.50.200">
    <property type="entry name" value="Peptidase S8/S53 domain"/>
    <property type="match status" value="1"/>
</dbReference>
<keyword evidence="11" id="KW-1185">Reference proteome</keyword>
<dbReference type="KEGG" id="ntr:B0W44_14540"/>
<keyword evidence="3 6" id="KW-0378">Hydrolase</keyword>
<accession>A0A1U9K9U4</accession>
<dbReference type="InterPro" id="IPR022398">
    <property type="entry name" value="Peptidase_S8_His-AS"/>
</dbReference>
<dbReference type="InterPro" id="IPR015500">
    <property type="entry name" value="Peptidase_S8_subtilisin-rel"/>
</dbReference>
<dbReference type="GO" id="GO:0006508">
    <property type="term" value="P:proteolysis"/>
    <property type="evidence" value="ECO:0007669"/>
    <property type="project" value="UniProtKB-KW"/>
</dbReference>
<dbReference type="PANTHER" id="PTHR43806">
    <property type="entry name" value="PEPTIDASE S8"/>
    <property type="match status" value="1"/>
</dbReference>
<dbReference type="PROSITE" id="PS00137">
    <property type="entry name" value="SUBTILASE_HIS"/>
    <property type="match status" value="1"/>
</dbReference>
<dbReference type="PROSITE" id="PS51892">
    <property type="entry name" value="SUBTILASE"/>
    <property type="match status" value="1"/>
</dbReference>
<protein>
    <recommendedName>
        <fullName evidence="9">Peptidase S8/S53 domain-containing protein</fullName>
    </recommendedName>
</protein>
<feature type="active site" description="Charge relay system" evidence="5 6">
    <location>
        <position position="133"/>
    </location>
</feature>
<dbReference type="CDD" id="cd07487">
    <property type="entry name" value="Peptidases_S8_1"/>
    <property type="match status" value="1"/>
</dbReference>
<feature type="domain" description="Peptidase S8/S53" evidence="9">
    <location>
        <begin position="124"/>
        <end position="399"/>
    </location>
</feature>
<dbReference type="RefSeq" id="WP_169835607.1">
    <property type="nucleotide sequence ID" value="NZ_CP019699.1"/>
</dbReference>
<dbReference type="PANTHER" id="PTHR43806:SF65">
    <property type="entry name" value="SERINE PROTEASE APRX"/>
    <property type="match status" value="1"/>
</dbReference>
<dbReference type="InterPro" id="IPR036852">
    <property type="entry name" value="Peptidase_S8/S53_dom_sf"/>
</dbReference>
<dbReference type="InterPro" id="IPR000209">
    <property type="entry name" value="Peptidase_S8/S53_dom"/>
</dbReference>
<feature type="active site" description="Charge relay system" evidence="5 6">
    <location>
        <position position="363"/>
    </location>
</feature>
<dbReference type="InterPro" id="IPR023827">
    <property type="entry name" value="Peptidase_S8_Asp-AS"/>
</dbReference>
<organism evidence="10 11">
    <name type="scientific">Novibacillus thermophilus</name>
    <dbReference type="NCBI Taxonomy" id="1471761"/>
    <lineage>
        <taxon>Bacteria</taxon>
        <taxon>Bacillati</taxon>
        <taxon>Bacillota</taxon>
        <taxon>Bacilli</taxon>
        <taxon>Bacillales</taxon>
        <taxon>Thermoactinomycetaceae</taxon>
        <taxon>Novibacillus</taxon>
    </lineage>
</organism>
<evidence type="ECO:0000256" key="8">
    <source>
        <dbReference type="SAM" id="MobiDB-lite"/>
    </source>
</evidence>
<dbReference type="SMR" id="A0A1U9K9U4"/>
<evidence type="ECO:0000256" key="2">
    <source>
        <dbReference type="ARBA" id="ARBA00022670"/>
    </source>
</evidence>
<evidence type="ECO:0000313" key="11">
    <source>
        <dbReference type="Proteomes" id="UP000188603"/>
    </source>
</evidence>
<dbReference type="STRING" id="1471761.B0W44_14540"/>
<dbReference type="SUPFAM" id="SSF52743">
    <property type="entry name" value="Subtilisin-like"/>
    <property type="match status" value="1"/>
</dbReference>
<dbReference type="Proteomes" id="UP000188603">
    <property type="component" value="Chromosome"/>
</dbReference>